<dbReference type="EMBL" id="PDUD01000017">
    <property type="protein sequence ID" value="PHN06548.1"/>
    <property type="molecule type" value="Genomic_DNA"/>
</dbReference>
<dbReference type="OrthoDB" id="1122410at2"/>
<evidence type="ECO:0000256" key="1">
    <source>
        <dbReference type="SAM" id="Phobius"/>
    </source>
</evidence>
<dbReference type="AlphaFoldDB" id="A0A2D0NDR5"/>
<gene>
    <name evidence="2" type="ORF">CRP01_09595</name>
</gene>
<dbReference type="Proteomes" id="UP000223913">
    <property type="component" value="Unassembled WGS sequence"/>
</dbReference>
<organism evidence="2 3">
    <name type="scientific">Flavilitoribacter nigricans (strain ATCC 23147 / DSM 23189 / NBRC 102662 / NCIMB 1420 / SS-2)</name>
    <name type="common">Lewinella nigricans</name>
    <dbReference type="NCBI Taxonomy" id="1122177"/>
    <lineage>
        <taxon>Bacteria</taxon>
        <taxon>Pseudomonadati</taxon>
        <taxon>Bacteroidota</taxon>
        <taxon>Saprospiria</taxon>
        <taxon>Saprospirales</taxon>
        <taxon>Lewinellaceae</taxon>
        <taxon>Flavilitoribacter</taxon>
    </lineage>
</organism>
<keyword evidence="1" id="KW-0472">Membrane</keyword>
<evidence type="ECO:0000313" key="3">
    <source>
        <dbReference type="Proteomes" id="UP000223913"/>
    </source>
</evidence>
<evidence type="ECO:0000313" key="2">
    <source>
        <dbReference type="EMBL" id="PHN06548.1"/>
    </source>
</evidence>
<comment type="caution">
    <text evidence="2">The sequence shown here is derived from an EMBL/GenBank/DDBJ whole genome shotgun (WGS) entry which is preliminary data.</text>
</comment>
<accession>A0A2D0NDR5</accession>
<dbReference type="RefSeq" id="WP_099149804.1">
    <property type="nucleotide sequence ID" value="NZ_PDUD01000017.1"/>
</dbReference>
<feature type="transmembrane region" description="Helical" evidence="1">
    <location>
        <begin position="39"/>
        <end position="57"/>
    </location>
</feature>
<keyword evidence="3" id="KW-1185">Reference proteome</keyword>
<sequence>MSLSPEDKIIVWIISLGIAIGLFLYIGGNVSGAIKPSPVLVSVFIAIGFSAAIYRFLGGLSESGMRIGPAKLAGTAAAFLAITWFLNQSLEKQWISTPVSVHAARLSIIPNEWFAMDKNSGEPVKVDFVLNDSVVSSIPAGMPDFGNRQLILERAENTGSAFAFSIKTHNGQDSLLLGGISQGELSKNKLFSSFSDNSSILFTSDLVKPVQEVDIAPELPFVIRTGEYTQNLTRFGLIGRKDRKVLTASSIYLRGGKIFEVADRLFLIMITQVDHTRAEELGGPYAKFGIIELNPK</sequence>
<feature type="transmembrane region" description="Helical" evidence="1">
    <location>
        <begin position="9"/>
        <end position="27"/>
    </location>
</feature>
<keyword evidence="1" id="KW-1133">Transmembrane helix</keyword>
<keyword evidence="1" id="KW-0812">Transmembrane</keyword>
<protein>
    <submittedName>
        <fullName evidence="2">Uncharacterized protein</fullName>
    </submittedName>
</protein>
<name>A0A2D0NDR5_FLAN2</name>
<proteinExistence type="predicted"/>
<reference evidence="2 3" key="1">
    <citation type="submission" date="2017-10" db="EMBL/GenBank/DDBJ databases">
        <title>The draft genome sequence of Lewinella nigricans NBRC 102662.</title>
        <authorList>
            <person name="Wang K."/>
        </authorList>
    </citation>
    <scope>NUCLEOTIDE SEQUENCE [LARGE SCALE GENOMIC DNA]</scope>
    <source>
        <strain evidence="2 3">NBRC 102662</strain>
    </source>
</reference>